<dbReference type="SUPFAM" id="SSF53756">
    <property type="entry name" value="UDP-Glycosyltransferase/glycogen phosphorylase"/>
    <property type="match status" value="1"/>
</dbReference>
<evidence type="ECO:0000313" key="2">
    <source>
        <dbReference type="EMBL" id="OGD09826.1"/>
    </source>
</evidence>
<gene>
    <name evidence="2" type="ORF">A2397_04465</name>
</gene>
<dbReference type="STRING" id="1797263.A2397_04465"/>
<name>A0A1F4ZVF0_9BACT</name>
<feature type="domain" description="Glycosyltransferase subfamily 4-like N-terminal" evidence="1">
    <location>
        <begin position="17"/>
        <end position="207"/>
    </location>
</feature>
<dbReference type="InterPro" id="IPR028098">
    <property type="entry name" value="Glyco_trans_4-like_N"/>
</dbReference>
<dbReference type="CDD" id="cd03801">
    <property type="entry name" value="GT4_PimA-like"/>
    <property type="match status" value="1"/>
</dbReference>
<dbReference type="Pfam" id="PF13692">
    <property type="entry name" value="Glyco_trans_1_4"/>
    <property type="match status" value="1"/>
</dbReference>
<dbReference type="PANTHER" id="PTHR45947:SF11">
    <property type="entry name" value="SLR1508 PROTEIN"/>
    <property type="match status" value="1"/>
</dbReference>
<dbReference type="AlphaFoldDB" id="A0A1F4ZVF0"/>
<dbReference type="PANTHER" id="PTHR45947">
    <property type="entry name" value="SULFOQUINOVOSYL TRANSFERASE SQD2"/>
    <property type="match status" value="1"/>
</dbReference>
<dbReference type="GO" id="GO:0016757">
    <property type="term" value="F:glycosyltransferase activity"/>
    <property type="evidence" value="ECO:0007669"/>
    <property type="project" value="TreeGrafter"/>
</dbReference>
<dbReference type="Gene3D" id="3.40.50.2000">
    <property type="entry name" value="Glycogen Phosphorylase B"/>
    <property type="match status" value="2"/>
</dbReference>
<dbReference type="EMBL" id="MEXR01000021">
    <property type="protein sequence ID" value="OGD09826.1"/>
    <property type="molecule type" value="Genomic_DNA"/>
</dbReference>
<evidence type="ECO:0000313" key="3">
    <source>
        <dbReference type="Proteomes" id="UP000176424"/>
    </source>
</evidence>
<reference evidence="2 3" key="1">
    <citation type="journal article" date="2016" name="Nat. Commun.">
        <title>Thousands of microbial genomes shed light on interconnected biogeochemical processes in an aquifer system.</title>
        <authorList>
            <person name="Anantharaman K."/>
            <person name="Brown C.T."/>
            <person name="Hug L.A."/>
            <person name="Sharon I."/>
            <person name="Castelle C.J."/>
            <person name="Probst A.J."/>
            <person name="Thomas B.C."/>
            <person name="Singh A."/>
            <person name="Wilkins M.J."/>
            <person name="Karaoz U."/>
            <person name="Brodie E.L."/>
            <person name="Williams K.H."/>
            <person name="Hubbard S.S."/>
            <person name="Banfield J.F."/>
        </authorList>
    </citation>
    <scope>NUCLEOTIDE SEQUENCE [LARGE SCALE GENOMIC DNA]</scope>
</reference>
<sequence>MKILMLTPYLPFPLHSGGQTRSYNLIKNLSQNNEITLFSFIRKDEEREYLPELKKFCKSVRLFKRRPAWSPINILLSGITLYPFLVCIYLSAELKNAIKEAIESEKFDLIHAETFYVMSNLPTFNTPTILVEQTIEYMVYKHFVDEFKIMLLKPLLLLDVFKIKFWETYFWKKSTRVIAVSESDQKEMLKLTPNLNIGIVPNGVDADWFRQGKFSKPHPPTILYVGNFKWLQNVEAVEILVRQVWPEIKRRVPSALLKIVGRGMDQRVRQLTNDHIAIDETVSDIRDAYQNADLIVTPIEGPGGTRLKILEAMASGVPVVSTSVGVEGLKVKNGKEVFICDNYHDMGIVAAKLLKTPKFAKSVAQKAQEFVFKNYSWQAISHQLEEIYVQAKK</sequence>
<comment type="caution">
    <text evidence="2">The sequence shown here is derived from an EMBL/GenBank/DDBJ whole genome shotgun (WGS) entry which is preliminary data.</text>
</comment>
<protein>
    <recommendedName>
        <fullName evidence="1">Glycosyltransferase subfamily 4-like N-terminal domain-containing protein</fullName>
    </recommendedName>
</protein>
<evidence type="ECO:0000259" key="1">
    <source>
        <dbReference type="Pfam" id="PF13439"/>
    </source>
</evidence>
<accession>A0A1F4ZVF0</accession>
<dbReference type="InterPro" id="IPR050194">
    <property type="entry name" value="Glycosyltransferase_grp1"/>
</dbReference>
<dbReference type="Proteomes" id="UP000176424">
    <property type="component" value="Unassembled WGS sequence"/>
</dbReference>
<organism evidence="2 3">
    <name type="scientific">Candidatus Amesbacteria bacterium RIFOXYB1_FULL_44_23</name>
    <dbReference type="NCBI Taxonomy" id="1797263"/>
    <lineage>
        <taxon>Bacteria</taxon>
        <taxon>Candidatus Amesiibacteriota</taxon>
    </lineage>
</organism>
<dbReference type="Pfam" id="PF13439">
    <property type="entry name" value="Glyco_transf_4"/>
    <property type="match status" value="1"/>
</dbReference>
<proteinExistence type="predicted"/>